<dbReference type="SUPFAM" id="SSF53756">
    <property type="entry name" value="UDP-Glycosyltransferase/glycogen phosphorylase"/>
    <property type="match status" value="1"/>
</dbReference>
<dbReference type="PANTHER" id="PTHR37316">
    <property type="entry name" value="TEICHOIC ACID GLYCEROL-PHOSPHATE PRIMASE"/>
    <property type="match status" value="1"/>
</dbReference>
<dbReference type="Proteomes" id="UP000231134">
    <property type="component" value="Unassembled WGS sequence"/>
</dbReference>
<reference evidence="1 2" key="1">
    <citation type="submission" date="2017-11" db="EMBL/GenBank/DDBJ databases">
        <title>Animal gut microbial communities from fecal samples from Wisconsin, USA.</title>
        <authorList>
            <person name="Neumann A."/>
        </authorList>
    </citation>
    <scope>NUCLEOTIDE SEQUENCE [LARGE SCALE GENOMIC DNA]</scope>
    <source>
        <strain evidence="1 2">UWS3</strain>
    </source>
</reference>
<comment type="caution">
    <text evidence="1">The sequence shown here is derived from an EMBL/GenBank/DDBJ whole genome shotgun (WGS) entry which is preliminary data.</text>
</comment>
<gene>
    <name evidence="1" type="ORF">BGX16_1600</name>
</gene>
<name>A0A2M9A7C3_9BACT</name>
<keyword evidence="2" id="KW-1185">Reference proteome</keyword>
<dbReference type="GO" id="GO:0047355">
    <property type="term" value="F:CDP-glycerol glycerophosphotransferase activity"/>
    <property type="evidence" value="ECO:0007669"/>
    <property type="project" value="InterPro"/>
</dbReference>
<dbReference type="Pfam" id="PF04464">
    <property type="entry name" value="Glyphos_transf"/>
    <property type="match status" value="1"/>
</dbReference>
<evidence type="ECO:0000313" key="2">
    <source>
        <dbReference type="Proteomes" id="UP000231134"/>
    </source>
</evidence>
<dbReference type="PANTHER" id="PTHR37316:SF3">
    <property type="entry name" value="TEICHOIC ACID GLYCEROL-PHOSPHATE TRANSFERASE"/>
    <property type="match status" value="1"/>
</dbReference>
<dbReference type="AlphaFoldDB" id="A0A2M9A7C3"/>
<organism evidence="1 2">
    <name type="scientific">Hallerella succinigenes</name>
    <dbReference type="NCBI Taxonomy" id="1896222"/>
    <lineage>
        <taxon>Bacteria</taxon>
        <taxon>Pseudomonadati</taxon>
        <taxon>Fibrobacterota</taxon>
        <taxon>Fibrobacteria</taxon>
        <taxon>Fibrobacterales</taxon>
        <taxon>Fibrobacteraceae</taxon>
        <taxon>Hallerella</taxon>
    </lineage>
</organism>
<dbReference type="GO" id="GO:0016020">
    <property type="term" value="C:membrane"/>
    <property type="evidence" value="ECO:0007669"/>
    <property type="project" value="InterPro"/>
</dbReference>
<dbReference type="RefSeq" id="WP_100425566.1">
    <property type="nucleotide sequence ID" value="NZ_PGEX01000001.1"/>
</dbReference>
<dbReference type="InterPro" id="IPR043148">
    <property type="entry name" value="TagF_C"/>
</dbReference>
<keyword evidence="1" id="KW-0808">Transferase</keyword>
<proteinExistence type="predicted"/>
<sequence length="400" mass="46659">MIKDSLRKNGIGKYLKWLGIFFKCCIAKVILLGLKKKYSHVWVFAERGVDARDNALHLFRYVQKNCPQINAYYIISKDSPDRKNFASEERLVDFGSWKHYLLYLAAEAKVSAHIYGGAPEHNLFLRMAKVKLLKKIFVTGKYIFLQHGVTQADGPWLHEDKVHFDLFITVSARETKYIIDCFGHAPEVVKTVGFARYDALPLKHSPSKKILLMPTWRHFLSGISAEEFKKSKYYQNICGLIRNERLQAILKEYGYQLIFYPHFELQKFLADFDGQNEQTVFASFQSFDVQKLMIDCDLMITDYSSVQFDFSYMKKPIVLFQFDREEYHAGHQGVGYFDPDRDGFGPVGLTVEQTVDLVAGYLERNCELETRYAERIDSFFKYNDAENCKRNFEVIQEILK</sequence>
<dbReference type="InterPro" id="IPR051612">
    <property type="entry name" value="Teichoic_Acid_Biosynth"/>
</dbReference>
<protein>
    <submittedName>
        <fullName evidence="1">CDP-glycerol glycerophosphotransferase (TagB/SpsB family)</fullName>
    </submittedName>
</protein>
<dbReference type="Gene3D" id="3.40.50.12580">
    <property type="match status" value="1"/>
</dbReference>
<accession>A0A2M9A7C3</accession>
<dbReference type="InterPro" id="IPR007554">
    <property type="entry name" value="Glycerophosphate_synth"/>
</dbReference>
<evidence type="ECO:0000313" key="1">
    <source>
        <dbReference type="EMBL" id="PJJ41615.1"/>
    </source>
</evidence>
<dbReference type="OrthoDB" id="396512at2"/>
<dbReference type="EMBL" id="PGEX01000001">
    <property type="protein sequence ID" value="PJJ41615.1"/>
    <property type="molecule type" value="Genomic_DNA"/>
</dbReference>